<reference evidence="1" key="2">
    <citation type="journal article" date="2022" name="New Phytol.">
        <title>Evolutionary transition to the ectomycorrhizal habit in the genomes of a hyperdiverse lineage of mushroom-forming fungi.</title>
        <authorList>
            <person name="Looney B."/>
            <person name="Miyauchi S."/>
            <person name="Morin E."/>
            <person name="Drula E."/>
            <person name="Courty P.E."/>
            <person name="Kohler A."/>
            <person name="Kuo A."/>
            <person name="LaButti K."/>
            <person name="Pangilinan J."/>
            <person name="Lipzen A."/>
            <person name="Riley R."/>
            <person name="Andreopoulos W."/>
            <person name="He G."/>
            <person name="Johnson J."/>
            <person name="Nolan M."/>
            <person name="Tritt A."/>
            <person name="Barry K.W."/>
            <person name="Grigoriev I.V."/>
            <person name="Nagy L.G."/>
            <person name="Hibbett D."/>
            <person name="Henrissat B."/>
            <person name="Matheny P.B."/>
            <person name="Labbe J."/>
            <person name="Martin F.M."/>
        </authorList>
    </citation>
    <scope>NUCLEOTIDE SEQUENCE</scope>
    <source>
        <strain evidence="1">EC-137</strain>
    </source>
</reference>
<protein>
    <submittedName>
        <fullName evidence="1">Linoleate diol synthase</fullName>
    </submittedName>
</protein>
<dbReference type="Proteomes" id="UP000814128">
    <property type="component" value="Unassembled WGS sequence"/>
</dbReference>
<reference evidence="1" key="1">
    <citation type="submission" date="2021-02" db="EMBL/GenBank/DDBJ databases">
        <authorList>
            <consortium name="DOE Joint Genome Institute"/>
            <person name="Ahrendt S."/>
            <person name="Looney B.P."/>
            <person name="Miyauchi S."/>
            <person name="Morin E."/>
            <person name="Drula E."/>
            <person name="Courty P.E."/>
            <person name="Chicoki N."/>
            <person name="Fauchery L."/>
            <person name="Kohler A."/>
            <person name="Kuo A."/>
            <person name="Labutti K."/>
            <person name="Pangilinan J."/>
            <person name="Lipzen A."/>
            <person name="Riley R."/>
            <person name="Andreopoulos W."/>
            <person name="He G."/>
            <person name="Johnson J."/>
            <person name="Barry K.W."/>
            <person name="Grigoriev I.V."/>
            <person name="Nagy L."/>
            <person name="Hibbett D."/>
            <person name="Henrissat B."/>
            <person name="Matheny P.B."/>
            <person name="Labbe J."/>
            <person name="Martin F."/>
        </authorList>
    </citation>
    <scope>NUCLEOTIDE SEQUENCE</scope>
    <source>
        <strain evidence="1">EC-137</strain>
    </source>
</reference>
<gene>
    <name evidence="1" type="ORF">K488DRAFT_76669</name>
</gene>
<dbReference type="EMBL" id="MU273486">
    <property type="protein sequence ID" value="KAI0035301.1"/>
    <property type="molecule type" value="Genomic_DNA"/>
</dbReference>
<proteinExistence type="predicted"/>
<evidence type="ECO:0000313" key="2">
    <source>
        <dbReference type="Proteomes" id="UP000814128"/>
    </source>
</evidence>
<sequence>MTSRRTSRFSVMPPSSGPVLDFLKHPNGIDDRKLLLEYVLTALATHPESATRKFWETETVKLLYNDLAHPPATYIGPGHSFRSPDGSGNNLSDPSMGKAGTPYARSVQQSHPLPQNQLPDPDLIFETLLKRDGFQDHPAGLSSMMFSFAALVIHTVFRTSHERPWNNETSSYVDLAPLYGHNEEELNKIRLPYGRGLLKPDTFSEDRLLLLPPAVCCLLILFNRNHNYIARKLLEINERGTWRQDPETAFDVDKPEDQSALRQQDDEIFGIARLVNCGWFGSCVFSDYFASILGLVRLGSSWSLNPFGEIRNLDHSLFDRGRGNVCSVEFNCLYRWHATTSEADAKWVEDMLAKYFHKPADQANFKDFMVKYQTSEDKDPSHWTFGEMQRQSDEMFKDSDLGKWIKNAMEHPAGAFRARGTPAVMQLHETMGIRANRGWGVCSLNDFRRWNPNPEIAETAERLYGDIENLELYVGLQAEEAKQVVDGAGLCPGYTISRAILADAIALTRGDRFFTADYTPYNMTAWGFADCQRDANGPGNGSMLGRLLMRTLPGEFSPNSTYAWFPLQTPVSMKGFLEKLGNASQYDFDRPVDAMPRVALKEYRDVEAVLKSREYVAPYGKKAARVIAGTGYLFSGITVTSCSLLFRFFIATNNSEQASRSQSEVLRCLTLEREEATGIVKYFYNKTKELLQKKSFSMTGVSRRNVDIVQDVLKYIPLHWVVTEIAGIPLQTKDTHGVFTEAEMYDKVSDIYEYLFLDVDKGKEMRLEQHVKEHVADLKQLIEESARGRTSSRFSIAGIVNTISGVFSRQKRPQNVLTQRLMSRGSTEAEVTNNILALMVGATVELSQCLVNAVNMYFQKQTEVGAKLAKADATSEDMKGFIYESMRLDPPFRGVYREAVSNQTVGDVSIKKGQQVFLDFAAASLDEDVFPKPTTIDLQRRPAERYVTGDGATRYRTTTENSLLWEYLGKDQLPTPWPHGSYILQYDAPIVTNGTAAN</sequence>
<comment type="caution">
    <text evidence="1">The sequence shown here is derived from an EMBL/GenBank/DDBJ whole genome shotgun (WGS) entry which is preliminary data.</text>
</comment>
<keyword evidence="2" id="KW-1185">Reference proteome</keyword>
<accession>A0ACB8QVC5</accession>
<name>A0ACB8QVC5_9AGAM</name>
<evidence type="ECO:0000313" key="1">
    <source>
        <dbReference type="EMBL" id="KAI0035301.1"/>
    </source>
</evidence>
<organism evidence="1 2">
    <name type="scientific">Vararia minispora EC-137</name>
    <dbReference type="NCBI Taxonomy" id="1314806"/>
    <lineage>
        <taxon>Eukaryota</taxon>
        <taxon>Fungi</taxon>
        <taxon>Dikarya</taxon>
        <taxon>Basidiomycota</taxon>
        <taxon>Agaricomycotina</taxon>
        <taxon>Agaricomycetes</taxon>
        <taxon>Russulales</taxon>
        <taxon>Lachnocladiaceae</taxon>
        <taxon>Vararia</taxon>
    </lineage>
</organism>